<organism evidence="6">
    <name type="scientific">uncultured Gemmatimonadaceae bacterium</name>
    <dbReference type="NCBI Taxonomy" id="246130"/>
    <lineage>
        <taxon>Bacteria</taxon>
        <taxon>Pseudomonadati</taxon>
        <taxon>Gemmatimonadota</taxon>
        <taxon>Gemmatimonadia</taxon>
        <taxon>Gemmatimonadales</taxon>
        <taxon>Gemmatimonadaceae</taxon>
        <taxon>environmental samples</taxon>
    </lineage>
</organism>
<evidence type="ECO:0000256" key="1">
    <source>
        <dbReference type="ARBA" id="ARBA00022448"/>
    </source>
</evidence>
<reference evidence="6" key="1">
    <citation type="submission" date="2020-02" db="EMBL/GenBank/DDBJ databases">
        <authorList>
            <person name="Meier V. D."/>
        </authorList>
    </citation>
    <scope>NUCLEOTIDE SEQUENCE</scope>
    <source>
        <strain evidence="6">AVDCRST_MAG11</strain>
    </source>
</reference>
<keyword evidence="1" id="KW-0813">Transport</keyword>
<dbReference type="InterPro" id="IPR003439">
    <property type="entry name" value="ABC_transporter-like_ATP-bd"/>
</dbReference>
<dbReference type="InterPro" id="IPR017871">
    <property type="entry name" value="ABC_transporter-like_CS"/>
</dbReference>
<dbReference type="PROSITE" id="PS00211">
    <property type="entry name" value="ABC_TRANSPORTER_1"/>
    <property type="match status" value="1"/>
</dbReference>
<dbReference type="AlphaFoldDB" id="A0A6J4LUY4"/>
<keyword evidence="4" id="KW-0067">ATP-binding</keyword>
<protein>
    <recommendedName>
        <fullName evidence="5">ABC transporter domain-containing protein</fullName>
    </recommendedName>
</protein>
<evidence type="ECO:0000256" key="3">
    <source>
        <dbReference type="ARBA" id="ARBA00022741"/>
    </source>
</evidence>
<evidence type="ECO:0000256" key="4">
    <source>
        <dbReference type="ARBA" id="ARBA00022840"/>
    </source>
</evidence>
<dbReference type="Pfam" id="PF00005">
    <property type="entry name" value="ABC_tran"/>
    <property type="match status" value="2"/>
</dbReference>
<evidence type="ECO:0000259" key="5">
    <source>
        <dbReference type="PROSITE" id="PS50893"/>
    </source>
</evidence>
<sequence>MTLPPGAAPDAPALELREIGKRFGDAVALDGASIRVRPGTVHALLGENGAGKSTLMRVAFGLVRPDAGTLWGGGERRRFASSADAIAAGLGMVHQHFSLVAAMTVAENVALGGRGRFDRARTRTLVRRVAEEIGLPVDPDARVGALGVGAQQRVEIVKTLSRDARTLILDEPTAVLAPQEATDLLAWLRRFAAGGRSVVLITHKLREALAVADDVTVLRRGRTVLASTAATATEASLAAAMLGAAHESDRPDARSLVHNRDAIEPLSVISRAARLAAGADRPGRPTTWESEAATLRAVDLTLADEAGALRVRNVSVAVHAGEIVGVVGVEGAGQRELLRALAGRLAPRGGRVELPAEVGFVPEDRHHEAMLLDFPLAANVALRGAGARRGRMRWRGWAAATSELLAAFDVRAPSGAAVARSLSGGNQQKLVLGRELRGEVRAIVAENPSRGLDIRATDEVHRRLRAAADGGAAVVVYSSDLDEVLLLADRVVVMHAGTLREVAGDRTAVGRAMLGVE</sequence>
<evidence type="ECO:0000313" key="6">
    <source>
        <dbReference type="EMBL" id="CAA9341553.1"/>
    </source>
</evidence>
<name>A0A6J4LUY4_9BACT</name>
<proteinExistence type="predicted"/>
<dbReference type="GO" id="GO:0005524">
    <property type="term" value="F:ATP binding"/>
    <property type="evidence" value="ECO:0007669"/>
    <property type="project" value="UniProtKB-KW"/>
</dbReference>
<keyword evidence="3" id="KW-0547">Nucleotide-binding</keyword>
<dbReference type="PANTHER" id="PTHR43790:SF9">
    <property type="entry name" value="GALACTOFURANOSE TRANSPORTER ATP-BINDING PROTEIN YTFR"/>
    <property type="match status" value="1"/>
</dbReference>
<accession>A0A6J4LUY4</accession>
<dbReference type="EMBL" id="CADCTU010000654">
    <property type="protein sequence ID" value="CAA9341553.1"/>
    <property type="molecule type" value="Genomic_DNA"/>
</dbReference>
<dbReference type="InterPro" id="IPR027417">
    <property type="entry name" value="P-loop_NTPase"/>
</dbReference>
<dbReference type="SMART" id="SM00382">
    <property type="entry name" value="AAA"/>
    <property type="match status" value="2"/>
</dbReference>
<dbReference type="PANTHER" id="PTHR43790">
    <property type="entry name" value="CARBOHYDRATE TRANSPORT ATP-BINDING PROTEIN MG119-RELATED"/>
    <property type="match status" value="1"/>
</dbReference>
<dbReference type="GO" id="GO:0016887">
    <property type="term" value="F:ATP hydrolysis activity"/>
    <property type="evidence" value="ECO:0007669"/>
    <property type="project" value="InterPro"/>
</dbReference>
<keyword evidence="2" id="KW-0677">Repeat</keyword>
<dbReference type="InterPro" id="IPR003593">
    <property type="entry name" value="AAA+_ATPase"/>
</dbReference>
<dbReference type="SUPFAM" id="SSF52540">
    <property type="entry name" value="P-loop containing nucleoside triphosphate hydrolases"/>
    <property type="match status" value="2"/>
</dbReference>
<dbReference type="InterPro" id="IPR050107">
    <property type="entry name" value="ABC_carbohydrate_import_ATPase"/>
</dbReference>
<feature type="domain" description="ABC transporter" evidence="5">
    <location>
        <begin position="295"/>
        <end position="516"/>
    </location>
</feature>
<feature type="domain" description="ABC transporter" evidence="5">
    <location>
        <begin position="14"/>
        <end position="245"/>
    </location>
</feature>
<dbReference type="PROSITE" id="PS50893">
    <property type="entry name" value="ABC_TRANSPORTER_2"/>
    <property type="match status" value="2"/>
</dbReference>
<dbReference type="Gene3D" id="3.40.50.300">
    <property type="entry name" value="P-loop containing nucleotide triphosphate hydrolases"/>
    <property type="match status" value="2"/>
</dbReference>
<evidence type="ECO:0000256" key="2">
    <source>
        <dbReference type="ARBA" id="ARBA00022737"/>
    </source>
</evidence>
<gene>
    <name evidence="6" type="ORF">AVDCRST_MAG11-2998</name>
</gene>
<dbReference type="CDD" id="cd03216">
    <property type="entry name" value="ABC_Carb_Monos_I"/>
    <property type="match status" value="1"/>
</dbReference>